<dbReference type="InterPro" id="IPR029056">
    <property type="entry name" value="Ribokinase-like"/>
</dbReference>
<evidence type="ECO:0000256" key="3">
    <source>
        <dbReference type="ARBA" id="ARBA00022741"/>
    </source>
</evidence>
<evidence type="ECO:0000313" key="14">
    <source>
        <dbReference type="Proteomes" id="UP000051887"/>
    </source>
</evidence>
<comment type="caution">
    <text evidence="9">Lacks conserved residue(s) required for the propagation of feature annotation.</text>
</comment>
<dbReference type="Proteomes" id="UP000051086">
    <property type="component" value="Unassembled WGS sequence"/>
</dbReference>
<feature type="active site" description="Proton acceptor" evidence="9">
    <location>
        <position position="241"/>
    </location>
</feature>
<dbReference type="PANTHER" id="PTHR10584">
    <property type="entry name" value="SUGAR KINASE"/>
    <property type="match status" value="1"/>
</dbReference>
<evidence type="ECO:0000256" key="5">
    <source>
        <dbReference type="ARBA" id="ARBA00022840"/>
    </source>
</evidence>
<comment type="cofactor">
    <cofactor evidence="9">
        <name>Mg(2+)</name>
        <dbReference type="ChEBI" id="CHEBI:18420"/>
    </cofactor>
    <text evidence="9">Requires a divalent cation, most likely magnesium in vivo, as an electrophilic catalyst to aid phosphoryl group transfer. It is the chelate of the metal and the nucleotide that is the actual substrate.</text>
</comment>
<accession>A0A0P1FDR8</accession>
<keyword evidence="7 9" id="KW-0630">Potassium</keyword>
<feature type="binding site" evidence="9">
    <location>
        <begin position="38"/>
        <end position="42"/>
    </location>
    <ligand>
        <name>substrate</name>
    </ligand>
</feature>
<dbReference type="GO" id="GO:0004747">
    <property type="term" value="F:ribokinase activity"/>
    <property type="evidence" value="ECO:0007669"/>
    <property type="project" value="UniProtKB-UniRule"/>
</dbReference>
<comment type="pathway">
    <text evidence="9">Carbohydrate metabolism; D-ribose degradation; D-ribose 5-phosphate from beta-D-ribopyranose: step 2/2.</text>
</comment>
<reference evidence="12 14" key="2">
    <citation type="submission" date="2015-09" db="EMBL/GenBank/DDBJ databases">
        <authorList>
            <consortium name="Swine Surveillance"/>
        </authorList>
    </citation>
    <scope>NUCLEOTIDE SEQUENCE [LARGE SCALE GENOMIC DNA]</scope>
    <source>
        <strain evidence="12 14">5120</strain>
    </source>
</reference>
<dbReference type="Gene3D" id="3.40.1190.20">
    <property type="match status" value="1"/>
</dbReference>
<dbReference type="Proteomes" id="UP000051887">
    <property type="component" value="Unassembled WGS sequence"/>
</dbReference>
<sequence length="295" mass="30536">MALWNLGSINADHFYRLDHIPAPGETILSGGLSTGLGGKGANMSVAAARAGGRVAHIGAVGRDGQWAIDRLTEYGVDTRPIAKLDAPTGHAIIMLDPQGENAIIVHPGANEAIGEDQIGLALSEAAQGDMLVMQNETNAQAFSAETGSKLGLRVAYAAAPFDADAVRAVLPFIDVLVLNEIEMSQLQAATGLNPSAEMGVATVVVTKGEKGCTLYDQSNGWAAQDFPAIKVDPVDTTGAGDTFTGYFLAGLDRGASNTEAIELAIKASALMVTRQGTADVIPDLKDVLDWQPGAA</sequence>
<evidence type="ECO:0000256" key="8">
    <source>
        <dbReference type="ARBA" id="ARBA00023277"/>
    </source>
</evidence>
<dbReference type="PANTHER" id="PTHR10584:SF166">
    <property type="entry name" value="RIBOKINASE"/>
    <property type="match status" value="1"/>
</dbReference>
<feature type="domain" description="Carbohydrate kinase PfkB" evidence="10">
    <location>
        <begin position="7"/>
        <end position="282"/>
    </location>
</feature>
<dbReference type="HAMAP" id="MF_01987">
    <property type="entry name" value="Ribokinase"/>
    <property type="match status" value="1"/>
</dbReference>
<dbReference type="PRINTS" id="PR00990">
    <property type="entry name" value="RIBOKINASE"/>
</dbReference>
<comment type="similarity">
    <text evidence="9">Belongs to the carbohydrate kinase PfkB family. Ribokinase subfamily.</text>
</comment>
<proteinExistence type="inferred from homology"/>
<comment type="activity regulation">
    <text evidence="9">Activated by a monovalent cation that binds near, but not in, the active site. The most likely occupant of the site in vivo is potassium. Ion binding induces a conformational change that may alter substrate affinity.</text>
</comment>
<keyword evidence="4 9" id="KW-0418">Kinase</keyword>
<dbReference type="AlphaFoldDB" id="A0A0P1FDR8"/>
<feature type="binding site" evidence="9">
    <location>
        <position position="271"/>
    </location>
    <ligand>
        <name>K(+)</name>
        <dbReference type="ChEBI" id="CHEBI:29103"/>
    </ligand>
</feature>
<feature type="binding site" evidence="9">
    <location>
        <position position="274"/>
    </location>
    <ligand>
        <name>K(+)</name>
        <dbReference type="ChEBI" id="CHEBI:29103"/>
    </ligand>
</feature>
<gene>
    <name evidence="9 12" type="primary">rbsK</name>
    <name evidence="11" type="ORF">TL5118_01712</name>
    <name evidence="12" type="ORF">TL5120_02414</name>
</gene>
<feature type="binding site" evidence="9">
    <location>
        <begin position="10"/>
        <end position="12"/>
    </location>
    <ligand>
        <name>substrate</name>
    </ligand>
</feature>
<comment type="subunit">
    <text evidence="9">Homodimer.</text>
</comment>
<dbReference type="SUPFAM" id="SSF53613">
    <property type="entry name" value="Ribokinase-like"/>
    <property type="match status" value="1"/>
</dbReference>
<dbReference type="CDD" id="cd01174">
    <property type="entry name" value="ribokinase"/>
    <property type="match status" value="1"/>
</dbReference>
<protein>
    <recommendedName>
        <fullName evidence="9">Ribokinase</fullName>
        <shortName evidence="9">RK</shortName>
        <ecNumber evidence="9">2.7.1.15</ecNumber>
    </recommendedName>
</protein>
<feature type="binding site" evidence="9">
    <location>
        <begin position="206"/>
        <end position="211"/>
    </location>
    <ligand>
        <name>ATP</name>
        <dbReference type="ChEBI" id="CHEBI:30616"/>
    </ligand>
</feature>
<reference evidence="11 13" key="1">
    <citation type="submission" date="2015-09" db="EMBL/GenBank/DDBJ databases">
        <authorList>
            <person name="Rodrigo-Torres L."/>
            <person name="Arahal D.R."/>
        </authorList>
    </citation>
    <scope>NUCLEOTIDE SEQUENCE [LARGE SCALE GENOMIC DNA]</scope>
    <source>
        <strain evidence="11 13">CECT 5118</strain>
    </source>
</reference>
<keyword evidence="5 9" id="KW-0067">ATP-binding</keyword>
<dbReference type="RefSeq" id="WP_058243802.1">
    <property type="nucleotide sequence ID" value="NZ_CYSB01000026.1"/>
</dbReference>
<evidence type="ECO:0000256" key="4">
    <source>
        <dbReference type="ARBA" id="ARBA00022777"/>
    </source>
</evidence>
<keyword evidence="1 9" id="KW-0808">Transferase</keyword>
<evidence type="ECO:0000313" key="13">
    <source>
        <dbReference type="Proteomes" id="UP000051086"/>
    </source>
</evidence>
<dbReference type="OrthoDB" id="9775849at2"/>
<evidence type="ECO:0000313" key="11">
    <source>
        <dbReference type="EMBL" id="CUH66359.1"/>
    </source>
</evidence>
<evidence type="ECO:0000313" key="12">
    <source>
        <dbReference type="EMBL" id="CUH72621.1"/>
    </source>
</evidence>
<dbReference type="UniPathway" id="UPA00916">
    <property type="reaction ID" value="UER00889"/>
</dbReference>
<keyword evidence="6 9" id="KW-0460">Magnesium</keyword>
<dbReference type="EC" id="2.7.1.15" evidence="9"/>
<name>A0A0P1FDR8_9RHOB</name>
<organism evidence="12 14">
    <name type="scientific">Thalassovita autumnalis</name>
    <dbReference type="NCBI Taxonomy" id="2072972"/>
    <lineage>
        <taxon>Bacteria</taxon>
        <taxon>Pseudomonadati</taxon>
        <taxon>Pseudomonadota</taxon>
        <taxon>Alphaproteobacteria</taxon>
        <taxon>Rhodobacterales</taxon>
        <taxon>Roseobacteraceae</taxon>
        <taxon>Thalassovita</taxon>
    </lineage>
</organism>
<comment type="subcellular location">
    <subcellularLocation>
        <location evidence="9">Cytoplasm</location>
    </subcellularLocation>
</comment>
<dbReference type="GO" id="GO:0005524">
    <property type="term" value="F:ATP binding"/>
    <property type="evidence" value="ECO:0007669"/>
    <property type="project" value="UniProtKB-UniRule"/>
</dbReference>
<dbReference type="GO" id="GO:0019303">
    <property type="term" value="P:D-ribose catabolic process"/>
    <property type="evidence" value="ECO:0007669"/>
    <property type="project" value="UniProtKB-UniRule"/>
</dbReference>
<keyword evidence="9" id="KW-0963">Cytoplasm</keyword>
<dbReference type="EMBL" id="CYSC01000033">
    <property type="protein sequence ID" value="CUH72621.1"/>
    <property type="molecule type" value="Genomic_DNA"/>
</dbReference>
<dbReference type="InterPro" id="IPR011877">
    <property type="entry name" value="Ribokinase"/>
</dbReference>
<comment type="catalytic activity">
    <reaction evidence="9">
        <text>D-ribose + ATP = D-ribose 5-phosphate + ADP + H(+)</text>
        <dbReference type="Rhea" id="RHEA:13697"/>
        <dbReference type="ChEBI" id="CHEBI:15378"/>
        <dbReference type="ChEBI" id="CHEBI:30616"/>
        <dbReference type="ChEBI" id="CHEBI:47013"/>
        <dbReference type="ChEBI" id="CHEBI:78346"/>
        <dbReference type="ChEBI" id="CHEBI:456216"/>
        <dbReference type="EC" id="2.7.1.15"/>
    </reaction>
</comment>
<evidence type="ECO:0000256" key="2">
    <source>
        <dbReference type="ARBA" id="ARBA00022723"/>
    </source>
</evidence>
<keyword evidence="13" id="KW-1185">Reference proteome</keyword>
<dbReference type="InterPro" id="IPR011611">
    <property type="entry name" value="PfkB_dom"/>
</dbReference>
<feature type="binding site" evidence="9">
    <location>
        <begin position="240"/>
        <end position="241"/>
    </location>
    <ligand>
        <name>ATP</name>
        <dbReference type="ChEBI" id="CHEBI:30616"/>
    </ligand>
</feature>
<dbReference type="InterPro" id="IPR002139">
    <property type="entry name" value="Ribo/fructo_kinase"/>
</dbReference>
<evidence type="ECO:0000256" key="7">
    <source>
        <dbReference type="ARBA" id="ARBA00022958"/>
    </source>
</evidence>
<dbReference type="EMBL" id="CYSB01000026">
    <property type="protein sequence ID" value="CUH66359.1"/>
    <property type="molecule type" value="Genomic_DNA"/>
</dbReference>
<feature type="binding site" evidence="9">
    <location>
        <position position="179"/>
    </location>
    <ligand>
        <name>ATP</name>
        <dbReference type="ChEBI" id="CHEBI:30616"/>
    </ligand>
</feature>
<evidence type="ECO:0000256" key="9">
    <source>
        <dbReference type="HAMAP-Rule" id="MF_01987"/>
    </source>
</evidence>
<dbReference type="GO" id="GO:0005737">
    <property type="term" value="C:cytoplasm"/>
    <property type="evidence" value="ECO:0007669"/>
    <property type="project" value="UniProtKB-SubCell"/>
</dbReference>
<comment type="function">
    <text evidence="9">Catalyzes the phosphorylation of ribose at O-5 in a reaction requiring ATP and magnesium. The resulting D-ribose-5-phosphate can then be used either for sythesis of nucleotides, histidine, and tryptophan, or as a component of the pentose phosphate pathway.</text>
</comment>
<keyword evidence="3 9" id="KW-0547">Nucleotide-binding</keyword>
<feature type="binding site" evidence="9">
    <location>
        <position position="235"/>
    </location>
    <ligand>
        <name>K(+)</name>
        <dbReference type="ChEBI" id="CHEBI:29103"/>
    </ligand>
</feature>
<feature type="binding site" evidence="9">
    <location>
        <position position="136"/>
    </location>
    <ligand>
        <name>substrate</name>
    </ligand>
</feature>
<feature type="binding site" evidence="9">
    <location>
        <position position="237"/>
    </location>
    <ligand>
        <name>K(+)</name>
        <dbReference type="ChEBI" id="CHEBI:29103"/>
    </ligand>
</feature>
<evidence type="ECO:0000259" key="10">
    <source>
        <dbReference type="Pfam" id="PF00294"/>
    </source>
</evidence>
<evidence type="ECO:0000256" key="1">
    <source>
        <dbReference type="ARBA" id="ARBA00022679"/>
    </source>
</evidence>
<feature type="binding site" evidence="9">
    <location>
        <position position="276"/>
    </location>
    <ligand>
        <name>K(+)</name>
        <dbReference type="ChEBI" id="CHEBI:29103"/>
    </ligand>
</feature>
<feature type="binding site" evidence="9">
    <location>
        <position position="241"/>
    </location>
    <ligand>
        <name>substrate</name>
    </ligand>
</feature>
<evidence type="ECO:0000256" key="6">
    <source>
        <dbReference type="ARBA" id="ARBA00022842"/>
    </source>
</evidence>
<dbReference type="Pfam" id="PF00294">
    <property type="entry name" value="PfkB"/>
    <property type="match status" value="1"/>
</dbReference>
<dbReference type="GO" id="GO:0046872">
    <property type="term" value="F:metal ion binding"/>
    <property type="evidence" value="ECO:0007669"/>
    <property type="project" value="UniProtKB-KW"/>
</dbReference>
<keyword evidence="2 9" id="KW-0479">Metal-binding</keyword>
<keyword evidence="8 9" id="KW-0119">Carbohydrate metabolism</keyword>